<reference evidence="2" key="1">
    <citation type="journal article" date="2014" name="Front. Microbiol.">
        <title>High frequency of phylogenetically diverse reductive dehalogenase-homologous genes in deep subseafloor sedimentary metagenomes.</title>
        <authorList>
            <person name="Kawai M."/>
            <person name="Futagami T."/>
            <person name="Toyoda A."/>
            <person name="Takaki Y."/>
            <person name="Nishi S."/>
            <person name="Hori S."/>
            <person name="Arai W."/>
            <person name="Tsubouchi T."/>
            <person name="Morono Y."/>
            <person name="Uchiyama I."/>
            <person name="Ito T."/>
            <person name="Fujiyama A."/>
            <person name="Inagaki F."/>
            <person name="Takami H."/>
        </authorList>
    </citation>
    <scope>NUCLEOTIDE SEQUENCE</scope>
    <source>
        <strain evidence="2">Expedition CK06-06</strain>
    </source>
</reference>
<dbReference type="EMBL" id="BARU01041469">
    <property type="protein sequence ID" value="GAH88370.1"/>
    <property type="molecule type" value="Genomic_DNA"/>
</dbReference>
<dbReference type="Pfam" id="PF01425">
    <property type="entry name" value="Amidase"/>
    <property type="match status" value="1"/>
</dbReference>
<gene>
    <name evidence="2" type="ORF">S03H2_63928</name>
</gene>
<feature type="domain" description="Amidase" evidence="1">
    <location>
        <begin position="1"/>
        <end position="29"/>
    </location>
</feature>
<evidence type="ECO:0000313" key="2">
    <source>
        <dbReference type="EMBL" id="GAH88370.1"/>
    </source>
</evidence>
<dbReference type="InterPro" id="IPR036928">
    <property type="entry name" value="AS_sf"/>
</dbReference>
<dbReference type="InterPro" id="IPR023631">
    <property type="entry name" value="Amidase_dom"/>
</dbReference>
<feature type="non-terminal residue" evidence="2">
    <location>
        <position position="1"/>
    </location>
</feature>
<name>X1K3Y2_9ZZZZ</name>
<dbReference type="SUPFAM" id="SSF75304">
    <property type="entry name" value="Amidase signature (AS) enzymes"/>
    <property type="match status" value="1"/>
</dbReference>
<accession>X1K3Y2</accession>
<evidence type="ECO:0000259" key="1">
    <source>
        <dbReference type="Pfam" id="PF01425"/>
    </source>
</evidence>
<proteinExistence type="predicted"/>
<dbReference type="Gene3D" id="3.90.1300.10">
    <property type="entry name" value="Amidase signature (AS) domain"/>
    <property type="match status" value="1"/>
</dbReference>
<dbReference type="AlphaFoldDB" id="X1K3Y2"/>
<comment type="caution">
    <text evidence="2">The sequence shown here is derived from an EMBL/GenBank/DDBJ whole genome shotgun (WGS) entry which is preliminary data.</text>
</comment>
<protein>
    <recommendedName>
        <fullName evidence="1">Amidase domain-containing protein</fullName>
    </recommendedName>
</protein>
<organism evidence="2">
    <name type="scientific">marine sediment metagenome</name>
    <dbReference type="NCBI Taxonomy" id="412755"/>
    <lineage>
        <taxon>unclassified sequences</taxon>
        <taxon>metagenomes</taxon>
        <taxon>ecological metagenomes</taxon>
    </lineage>
</organism>
<sequence>AISIPAGFADGLPIGMQIIGKPFAEETILQIAYAYQQTTEWHKRRAGI</sequence>